<comment type="caution">
    <text evidence="2">The sequence shown here is derived from an EMBL/GenBank/DDBJ whole genome shotgun (WGS) entry which is preliminary data.</text>
</comment>
<evidence type="ECO:0000313" key="2">
    <source>
        <dbReference type="EMBL" id="GGF82393.1"/>
    </source>
</evidence>
<gene>
    <name evidence="2" type="ORF">GCM10007301_48110</name>
</gene>
<dbReference type="EMBL" id="BMCT01000009">
    <property type="protein sequence ID" value="GGF82393.1"/>
    <property type="molecule type" value="Genomic_DNA"/>
</dbReference>
<keyword evidence="3" id="KW-1185">Reference proteome</keyword>
<reference evidence="2" key="1">
    <citation type="journal article" date="2014" name="Int. J. Syst. Evol. Microbiol.">
        <title>Complete genome sequence of Corynebacterium casei LMG S-19264T (=DSM 44701T), isolated from a smear-ripened cheese.</title>
        <authorList>
            <consortium name="US DOE Joint Genome Institute (JGI-PGF)"/>
            <person name="Walter F."/>
            <person name="Albersmeier A."/>
            <person name="Kalinowski J."/>
            <person name="Ruckert C."/>
        </authorList>
    </citation>
    <scope>NUCLEOTIDE SEQUENCE</scope>
    <source>
        <strain evidence="2">CCM 7897</strain>
    </source>
</reference>
<feature type="coiled-coil region" evidence="1">
    <location>
        <begin position="24"/>
        <end position="88"/>
    </location>
</feature>
<dbReference type="Proteomes" id="UP000606044">
    <property type="component" value="Unassembled WGS sequence"/>
</dbReference>
<accession>A0A917CC18</accession>
<evidence type="ECO:0000256" key="1">
    <source>
        <dbReference type="SAM" id="Coils"/>
    </source>
</evidence>
<dbReference type="RefSeq" id="WP_188583427.1">
    <property type="nucleotide sequence ID" value="NZ_BMCT01000009.1"/>
</dbReference>
<reference evidence="2" key="2">
    <citation type="submission" date="2020-09" db="EMBL/GenBank/DDBJ databases">
        <authorList>
            <person name="Sun Q."/>
            <person name="Sedlacek I."/>
        </authorList>
    </citation>
    <scope>NUCLEOTIDE SEQUENCE</scope>
    <source>
        <strain evidence="2">CCM 7897</strain>
    </source>
</reference>
<protein>
    <submittedName>
        <fullName evidence="2">Uncharacterized protein</fullName>
    </submittedName>
</protein>
<dbReference type="AlphaFoldDB" id="A0A917CC18"/>
<proteinExistence type="predicted"/>
<sequence length="118" mass="13026">MVVVSDKILRIVSPFGKPATTAALNKLSLQEKSLERQILEMKSSAGAADIQPEIQRLEDALRAVRDEMKPLKAQLEELKEQEEKEAEAGAVAREAALRKGENPYAQLSKVDLTSIVKK</sequence>
<organism evidence="2 3">
    <name type="scientific">Azorhizobium oxalatiphilum</name>
    <dbReference type="NCBI Taxonomy" id="980631"/>
    <lineage>
        <taxon>Bacteria</taxon>
        <taxon>Pseudomonadati</taxon>
        <taxon>Pseudomonadota</taxon>
        <taxon>Alphaproteobacteria</taxon>
        <taxon>Hyphomicrobiales</taxon>
        <taxon>Xanthobacteraceae</taxon>
        <taxon>Azorhizobium</taxon>
    </lineage>
</organism>
<evidence type="ECO:0000313" key="3">
    <source>
        <dbReference type="Proteomes" id="UP000606044"/>
    </source>
</evidence>
<keyword evidence="1" id="KW-0175">Coiled coil</keyword>
<name>A0A917CC18_9HYPH</name>